<dbReference type="InParanoid" id="A0A162ZHV5"/>
<name>A0A162ZHV5_PHYB8</name>
<gene>
    <name evidence="1" type="ORF">PHYBLDRAFT_174900</name>
</gene>
<reference evidence="2" key="1">
    <citation type="submission" date="2015-06" db="EMBL/GenBank/DDBJ databases">
        <title>Expansion of signal transduction pathways in fungi by whole-genome duplication.</title>
        <authorList>
            <consortium name="DOE Joint Genome Institute"/>
            <person name="Corrochano L.M."/>
            <person name="Kuo A."/>
            <person name="Marcet-Houben M."/>
            <person name="Polaino S."/>
            <person name="Salamov A."/>
            <person name="Villalobos J.M."/>
            <person name="Alvarez M.I."/>
            <person name="Avalos J."/>
            <person name="Benito E.P."/>
            <person name="Benoit I."/>
            <person name="Burger G."/>
            <person name="Camino L.P."/>
            <person name="Canovas D."/>
            <person name="Cerda-Olmedo E."/>
            <person name="Cheng J.-F."/>
            <person name="Dominguez A."/>
            <person name="Elias M."/>
            <person name="Eslava A.P."/>
            <person name="Glaser F."/>
            <person name="Grimwood J."/>
            <person name="Gutierrez G."/>
            <person name="Heitman J."/>
            <person name="Henrissat B."/>
            <person name="Iturriaga E.A."/>
            <person name="Lang B.F."/>
            <person name="Lavin J.L."/>
            <person name="Lee S."/>
            <person name="Li W."/>
            <person name="Lindquist E."/>
            <person name="Lopez-Garcia S."/>
            <person name="Luque E.M."/>
            <person name="Marcos A.T."/>
            <person name="Martin J."/>
            <person name="McCluskey K."/>
            <person name="Medina H.R."/>
            <person name="Miralles-Duran A."/>
            <person name="Miyazaki A."/>
            <person name="Munoz-Torres E."/>
            <person name="Oguiza J.A."/>
            <person name="Ohm R."/>
            <person name="Olmedo M."/>
            <person name="Orejas M."/>
            <person name="Ortiz-Castellanos L."/>
            <person name="Pisabarro A.G."/>
            <person name="Rodriguez-Romero J."/>
            <person name="Ruiz-Herrera J."/>
            <person name="Ruiz-Vazquez R."/>
            <person name="Sanz C."/>
            <person name="Schackwitz W."/>
            <person name="Schmutz J."/>
            <person name="Shahriari M."/>
            <person name="Shelest E."/>
            <person name="Silva-Franco F."/>
            <person name="Soanes D."/>
            <person name="Syed K."/>
            <person name="Tagua V.G."/>
            <person name="Talbot N.J."/>
            <person name="Thon M."/>
            <person name="De vries R.P."/>
            <person name="Wiebenga A."/>
            <person name="Yadav J.S."/>
            <person name="Braun E.L."/>
            <person name="Baker S."/>
            <person name="Garre V."/>
            <person name="Horwitz B."/>
            <person name="Torres-Martinez S."/>
            <person name="Idnurm A."/>
            <person name="Herrera-Estrella A."/>
            <person name="Gabaldon T."/>
            <person name="Grigoriev I.V."/>
        </authorList>
    </citation>
    <scope>NUCLEOTIDE SEQUENCE [LARGE SCALE GENOMIC DNA]</scope>
    <source>
        <strain evidence="2">NRRL 1555(-)</strain>
    </source>
</reference>
<dbReference type="AlphaFoldDB" id="A0A162ZHV5"/>
<dbReference type="GeneID" id="28998272"/>
<sequence length="174" mass="20174">MSIKAQLVPAFKNKNRWNLKRSIANRKYRSLVPVENKVCQRMCNSKPVRFFLESGGIDLCEAMHILKNQTNESKALHHLYHVLQKEIIVFAFGSSVRRYYFVNNVTGNCNPLFLGIPNSCRTGRESQRRRVEEIKVFCFLVHHCLQVYQLTTVKTIAIKYDPDTQHTYTNPGIG</sequence>
<evidence type="ECO:0000313" key="1">
    <source>
        <dbReference type="EMBL" id="OAD66881.1"/>
    </source>
</evidence>
<accession>A0A162ZHV5</accession>
<keyword evidence="2" id="KW-1185">Reference proteome</keyword>
<dbReference type="VEuPathDB" id="FungiDB:PHYBLDRAFT_174900"/>
<dbReference type="Proteomes" id="UP000077315">
    <property type="component" value="Unassembled WGS sequence"/>
</dbReference>
<protein>
    <submittedName>
        <fullName evidence="1">Uncharacterized protein</fullName>
    </submittedName>
</protein>
<organism evidence="1 2">
    <name type="scientific">Phycomyces blakesleeanus (strain ATCC 8743b / DSM 1359 / FGSC 10004 / NBRC 33097 / NRRL 1555)</name>
    <dbReference type="NCBI Taxonomy" id="763407"/>
    <lineage>
        <taxon>Eukaryota</taxon>
        <taxon>Fungi</taxon>
        <taxon>Fungi incertae sedis</taxon>
        <taxon>Mucoromycota</taxon>
        <taxon>Mucoromycotina</taxon>
        <taxon>Mucoromycetes</taxon>
        <taxon>Mucorales</taxon>
        <taxon>Phycomycetaceae</taxon>
        <taxon>Phycomyces</taxon>
    </lineage>
</organism>
<dbReference type="EMBL" id="KV441000">
    <property type="protein sequence ID" value="OAD66881.1"/>
    <property type="molecule type" value="Genomic_DNA"/>
</dbReference>
<dbReference type="RefSeq" id="XP_018284921.1">
    <property type="nucleotide sequence ID" value="XM_018437366.1"/>
</dbReference>
<evidence type="ECO:0000313" key="2">
    <source>
        <dbReference type="Proteomes" id="UP000077315"/>
    </source>
</evidence>
<proteinExistence type="predicted"/>